<proteinExistence type="predicted"/>
<keyword evidence="3" id="KW-1185">Reference proteome</keyword>
<keyword evidence="1" id="KW-0732">Signal</keyword>
<dbReference type="RefSeq" id="WP_369277716.1">
    <property type="nucleotide sequence ID" value="NZ_JBJVMW010000016.1"/>
</dbReference>
<gene>
    <name evidence="2" type="ORF">ACKI1S_33715</name>
</gene>
<name>A0ABW9IRI8_STRGJ</name>
<evidence type="ECO:0008006" key="4">
    <source>
        <dbReference type="Google" id="ProtNLM"/>
    </source>
</evidence>
<evidence type="ECO:0000313" key="3">
    <source>
        <dbReference type="Proteomes" id="UP001631993"/>
    </source>
</evidence>
<reference evidence="2 3" key="1">
    <citation type="submission" date="2024-12" db="EMBL/GenBank/DDBJ databases">
        <title>Forecasting of Potato common scab and diversities of Pathogenic streptomyces spp. in china.</title>
        <authorList>
            <person name="Handique U."/>
            <person name="Wu J."/>
        </authorList>
    </citation>
    <scope>NUCLEOTIDE SEQUENCE [LARGE SCALE GENOMIC DNA]</scope>
    <source>
        <strain evidence="2 3">ZRIMU1585</strain>
    </source>
</reference>
<dbReference type="EMBL" id="JBJVNE010000019">
    <property type="protein sequence ID" value="MFM9651096.1"/>
    <property type="molecule type" value="Genomic_DNA"/>
</dbReference>
<evidence type="ECO:0000313" key="2">
    <source>
        <dbReference type="EMBL" id="MFM9651096.1"/>
    </source>
</evidence>
<feature type="chain" id="PRO_5045695925" description="Secreted protein" evidence="1">
    <location>
        <begin position="30"/>
        <end position="132"/>
    </location>
</feature>
<organism evidence="2 3">
    <name type="scientific">Streptomyces galilaeus</name>
    <dbReference type="NCBI Taxonomy" id="33899"/>
    <lineage>
        <taxon>Bacteria</taxon>
        <taxon>Bacillati</taxon>
        <taxon>Actinomycetota</taxon>
        <taxon>Actinomycetes</taxon>
        <taxon>Kitasatosporales</taxon>
        <taxon>Streptomycetaceae</taxon>
        <taxon>Streptomyces</taxon>
    </lineage>
</organism>
<accession>A0ABW9IRI8</accession>
<evidence type="ECO:0000256" key="1">
    <source>
        <dbReference type="SAM" id="SignalP"/>
    </source>
</evidence>
<sequence>MTVNRRRGRRTASLATAAAALVLSTGLLTGCEFDDSWNCLSNADTISDSVTAIHRAGIDAIEDPTKTDESIATIEKNLDKIDDKADDGKVDQAVKDLDEAIEEYNKDILNGDSPDSGRIDRAADGLRDVCTS</sequence>
<feature type="signal peptide" evidence="1">
    <location>
        <begin position="1"/>
        <end position="29"/>
    </location>
</feature>
<protein>
    <recommendedName>
        <fullName evidence="4">Secreted protein</fullName>
    </recommendedName>
</protein>
<comment type="caution">
    <text evidence="2">The sequence shown here is derived from an EMBL/GenBank/DDBJ whole genome shotgun (WGS) entry which is preliminary data.</text>
</comment>
<dbReference type="PROSITE" id="PS51257">
    <property type="entry name" value="PROKAR_LIPOPROTEIN"/>
    <property type="match status" value="1"/>
</dbReference>
<dbReference type="Proteomes" id="UP001631993">
    <property type="component" value="Unassembled WGS sequence"/>
</dbReference>